<evidence type="ECO:0000256" key="3">
    <source>
        <dbReference type="ARBA" id="ARBA00023163"/>
    </source>
</evidence>
<feature type="domain" description="HTH luxR-type" evidence="4">
    <location>
        <begin position="479"/>
        <end position="544"/>
    </location>
</feature>
<dbReference type="Gene3D" id="1.10.10.10">
    <property type="entry name" value="Winged helix-like DNA-binding domain superfamily/Winged helix DNA-binding domain"/>
    <property type="match status" value="1"/>
</dbReference>
<dbReference type="SMART" id="SM00028">
    <property type="entry name" value="TPR"/>
    <property type="match status" value="4"/>
</dbReference>
<dbReference type="Pfam" id="PF17874">
    <property type="entry name" value="TPR_MalT"/>
    <property type="match status" value="1"/>
</dbReference>
<dbReference type="InterPro" id="IPR016032">
    <property type="entry name" value="Sig_transdc_resp-reg_C-effctor"/>
</dbReference>
<evidence type="ECO:0000256" key="2">
    <source>
        <dbReference type="ARBA" id="ARBA00023125"/>
    </source>
</evidence>
<proteinExistence type="predicted"/>
<dbReference type="GO" id="GO:0006355">
    <property type="term" value="P:regulation of DNA-templated transcription"/>
    <property type="evidence" value="ECO:0007669"/>
    <property type="project" value="InterPro"/>
</dbReference>
<dbReference type="PANTHER" id="PTHR44688">
    <property type="entry name" value="DNA-BINDING TRANSCRIPTIONAL ACTIVATOR DEVR_DOSR"/>
    <property type="match status" value="1"/>
</dbReference>
<sequence>MVELLEKYSFEAIKQNRIMDVIGQVNRTDQELIASSPVLSLVYSWRYLLSFDIDTGEIWLDKASKLMETLDPDSRLKPFENEIWGLLAAGKSIIAATQYDMNKALELSRQTLRLLPEENDFAHSFALLNQGITLSINGKLIKAIRVLRETINNSEISGNWFAMMIARINLGEILIDNGQLDQAMILFQQSIKFSSTTPGKYSTFESFYLKEISDIYLAKNQLDEAQQYLQKSVEKSGNTLPTFTEFDTHIRMAHLFHCQGNFLQSKSELTLARQLSITSQARLDDMILDLYEVKWALQRGQISSAQKLMQKLGLDEKTSLRELRSIPFTMADNALIIIARSLLTQGRLQNDPEKLNLAIEKLNELVPLLIDAGMVEHLIEVYILLSLAYHELNKNDEMLTMVHTALKTAEPEEFRQLFLDEGIPMSQILIHYLAALKQKKFRDNLPSKSFVTDLLFRLTNREIDLKEDEKEFEPGPEDDVLIVELLTARENEILQLVGKGCSNQEIALELHISVNTVKRHLNNAFMKLGASTRTQAIRVAHQQGFIK</sequence>
<protein>
    <submittedName>
        <fullName evidence="5">HTH-type transcriptional regulator MalT</fullName>
    </submittedName>
</protein>
<comment type="caution">
    <text evidence="5">The sequence shown here is derived from an EMBL/GenBank/DDBJ whole genome shotgun (WGS) entry which is preliminary data.</text>
</comment>
<dbReference type="SMART" id="SM00421">
    <property type="entry name" value="HTH_LUXR"/>
    <property type="match status" value="1"/>
</dbReference>
<dbReference type="CDD" id="cd06170">
    <property type="entry name" value="LuxR_C_like"/>
    <property type="match status" value="1"/>
</dbReference>
<dbReference type="InterPro" id="IPR041617">
    <property type="entry name" value="TPR_MalT"/>
</dbReference>
<dbReference type="PROSITE" id="PS00622">
    <property type="entry name" value="HTH_LUXR_1"/>
    <property type="match status" value="1"/>
</dbReference>
<dbReference type="InterPro" id="IPR000792">
    <property type="entry name" value="Tscrpt_reg_LuxR_C"/>
</dbReference>
<name>A0A644Y1M5_9ZZZZ</name>
<evidence type="ECO:0000313" key="5">
    <source>
        <dbReference type="EMBL" id="MPM22249.1"/>
    </source>
</evidence>
<dbReference type="Pfam" id="PF00196">
    <property type="entry name" value="GerE"/>
    <property type="match status" value="1"/>
</dbReference>
<dbReference type="Gene3D" id="1.25.40.10">
    <property type="entry name" value="Tetratricopeptide repeat domain"/>
    <property type="match status" value="1"/>
</dbReference>
<dbReference type="SUPFAM" id="SSF46894">
    <property type="entry name" value="C-terminal effector domain of the bipartite response regulators"/>
    <property type="match status" value="1"/>
</dbReference>
<dbReference type="InterPro" id="IPR019734">
    <property type="entry name" value="TPR_rpt"/>
</dbReference>
<gene>
    <name evidence="5" type="primary">malT_16</name>
    <name evidence="5" type="ORF">SDC9_68700</name>
</gene>
<dbReference type="InterPro" id="IPR011990">
    <property type="entry name" value="TPR-like_helical_dom_sf"/>
</dbReference>
<dbReference type="PANTHER" id="PTHR44688:SF16">
    <property type="entry name" value="DNA-BINDING TRANSCRIPTIONAL ACTIVATOR DEVR_DOSR"/>
    <property type="match status" value="1"/>
</dbReference>
<dbReference type="PROSITE" id="PS50043">
    <property type="entry name" value="HTH_LUXR_2"/>
    <property type="match status" value="1"/>
</dbReference>
<accession>A0A644Y1M5</accession>
<keyword evidence="1" id="KW-0805">Transcription regulation</keyword>
<keyword evidence="2" id="KW-0238">DNA-binding</keyword>
<dbReference type="InterPro" id="IPR036388">
    <property type="entry name" value="WH-like_DNA-bd_sf"/>
</dbReference>
<organism evidence="5">
    <name type="scientific">bioreactor metagenome</name>
    <dbReference type="NCBI Taxonomy" id="1076179"/>
    <lineage>
        <taxon>unclassified sequences</taxon>
        <taxon>metagenomes</taxon>
        <taxon>ecological metagenomes</taxon>
    </lineage>
</organism>
<keyword evidence="3" id="KW-0804">Transcription</keyword>
<dbReference type="PRINTS" id="PR00038">
    <property type="entry name" value="HTHLUXR"/>
</dbReference>
<evidence type="ECO:0000259" key="4">
    <source>
        <dbReference type="PROSITE" id="PS50043"/>
    </source>
</evidence>
<evidence type="ECO:0000256" key="1">
    <source>
        <dbReference type="ARBA" id="ARBA00023015"/>
    </source>
</evidence>
<dbReference type="SUPFAM" id="SSF48452">
    <property type="entry name" value="TPR-like"/>
    <property type="match status" value="2"/>
</dbReference>
<dbReference type="GO" id="GO:0003677">
    <property type="term" value="F:DNA binding"/>
    <property type="evidence" value="ECO:0007669"/>
    <property type="project" value="UniProtKB-KW"/>
</dbReference>
<reference evidence="5" key="1">
    <citation type="submission" date="2019-08" db="EMBL/GenBank/DDBJ databases">
        <authorList>
            <person name="Kucharzyk K."/>
            <person name="Murdoch R.W."/>
            <person name="Higgins S."/>
            <person name="Loffler F."/>
        </authorList>
    </citation>
    <scope>NUCLEOTIDE SEQUENCE</scope>
</reference>
<dbReference type="AlphaFoldDB" id="A0A644Y1M5"/>
<dbReference type="EMBL" id="VSSQ01003766">
    <property type="protein sequence ID" value="MPM22249.1"/>
    <property type="molecule type" value="Genomic_DNA"/>
</dbReference>